<organism evidence="1 2">
    <name type="scientific">Cladophialophora carrionii</name>
    <dbReference type="NCBI Taxonomy" id="86049"/>
    <lineage>
        <taxon>Eukaryota</taxon>
        <taxon>Fungi</taxon>
        <taxon>Dikarya</taxon>
        <taxon>Ascomycota</taxon>
        <taxon>Pezizomycotina</taxon>
        <taxon>Eurotiomycetes</taxon>
        <taxon>Chaetothyriomycetidae</taxon>
        <taxon>Chaetothyriales</taxon>
        <taxon>Herpotrichiellaceae</taxon>
        <taxon>Cladophialophora</taxon>
    </lineage>
</organism>
<evidence type="ECO:0000313" key="2">
    <source>
        <dbReference type="Proteomes" id="UP000094526"/>
    </source>
</evidence>
<dbReference type="AlphaFoldDB" id="A0A1C1CLC7"/>
<keyword evidence="2" id="KW-1185">Reference proteome</keyword>
<gene>
    <name evidence="1" type="ORF">CLCR_05288</name>
</gene>
<reference evidence="2" key="1">
    <citation type="submission" date="2015-07" db="EMBL/GenBank/DDBJ databases">
        <authorList>
            <person name="Teixeira M.M."/>
            <person name="Souza R.C."/>
            <person name="Almeida L.G."/>
            <person name="Vicente V.A."/>
            <person name="de Hoog S."/>
            <person name="Bocca A.L."/>
            <person name="de Almeida S.R."/>
            <person name="Vasconcelos A.T."/>
            <person name="Felipe M.S."/>
        </authorList>
    </citation>
    <scope>NUCLEOTIDE SEQUENCE [LARGE SCALE GENOMIC DNA]</scope>
    <source>
        <strain evidence="2">KSF</strain>
    </source>
</reference>
<evidence type="ECO:0000313" key="1">
    <source>
        <dbReference type="EMBL" id="OCT49304.1"/>
    </source>
</evidence>
<name>A0A1C1CLC7_9EURO</name>
<proteinExistence type="predicted"/>
<protein>
    <submittedName>
        <fullName evidence="1">Uncharacterized protein</fullName>
    </submittedName>
</protein>
<dbReference type="EMBL" id="LGRB01000011">
    <property type="protein sequence ID" value="OCT49304.1"/>
    <property type="molecule type" value="Genomic_DNA"/>
</dbReference>
<comment type="caution">
    <text evidence="1">The sequence shown here is derived from an EMBL/GenBank/DDBJ whole genome shotgun (WGS) entry which is preliminary data.</text>
</comment>
<dbReference type="Proteomes" id="UP000094526">
    <property type="component" value="Unassembled WGS sequence"/>
</dbReference>
<dbReference type="VEuPathDB" id="FungiDB:CLCR_05288"/>
<accession>A0A1C1CLC7</accession>
<sequence>MRWTVVLTVEKWAEAEETEHSGRWLEFLYGPFRLEREGGDFGVKARIQEKSYAVASKVQLRQRHHGIERLGTEKHVAE</sequence>